<gene>
    <name evidence="2" type="ORF">WJU22_01055</name>
</gene>
<keyword evidence="1" id="KW-0812">Transmembrane</keyword>
<keyword evidence="3" id="KW-1185">Reference proteome</keyword>
<dbReference type="InterPro" id="IPR013879">
    <property type="entry name" value="DUF1761"/>
</dbReference>
<organism evidence="2 3">
    <name type="scientific">Chitinophaga caseinilytica</name>
    <dbReference type="NCBI Taxonomy" id="2267521"/>
    <lineage>
        <taxon>Bacteria</taxon>
        <taxon>Pseudomonadati</taxon>
        <taxon>Bacteroidota</taxon>
        <taxon>Chitinophagia</taxon>
        <taxon>Chitinophagales</taxon>
        <taxon>Chitinophagaceae</taxon>
        <taxon>Chitinophaga</taxon>
    </lineage>
</organism>
<feature type="transmembrane region" description="Helical" evidence="1">
    <location>
        <begin position="117"/>
        <end position="137"/>
    </location>
</feature>
<accession>A0ABZ2Z3C6</accession>
<feature type="transmembrane region" description="Helical" evidence="1">
    <location>
        <begin position="53"/>
        <end position="78"/>
    </location>
</feature>
<protein>
    <submittedName>
        <fullName evidence="2">DUF1761 domain-containing protein</fullName>
    </submittedName>
</protein>
<dbReference type="RefSeq" id="WP_341841453.1">
    <property type="nucleotide sequence ID" value="NZ_CP149792.1"/>
</dbReference>
<proteinExistence type="predicted"/>
<name>A0ABZ2Z3C6_9BACT</name>
<dbReference type="Pfam" id="PF08570">
    <property type="entry name" value="DUF1761"/>
    <property type="match status" value="1"/>
</dbReference>
<keyword evidence="1" id="KW-1133">Transmembrane helix</keyword>
<reference evidence="2 3" key="1">
    <citation type="submission" date="2024-03" db="EMBL/GenBank/DDBJ databases">
        <title>Chitinophaga caseinilytica sp. nov., a casein hydrolysing bacterium isolated from forest soil.</title>
        <authorList>
            <person name="Lee D.S."/>
            <person name="Han D.M."/>
            <person name="Baek J.H."/>
            <person name="Choi D.G."/>
            <person name="Jeon J.H."/>
            <person name="Jeon C.O."/>
        </authorList>
    </citation>
    <scope>NUCLEOTIDE SEQUENCE [LARGE SCALE GENOMIC DNA]</scope>
    <source>
        <strain evidence="2 3">KACC 19118</strain>
    </source>
</reference>
<evidence type="ECO:0000313" key="3">
    <source>
        <dbReference type="Proteomes" id="UP001449657"/>
    </source>
</evidence>
<feature type="transmembrane region" description="Helical" evidence="1">
    <location>
        <begin position="6"/>
        <end position="25"/>
    </location>
</feature>
<dbReference type="Proteomes" id="UP001449657">
    <property type="component" value="Chromosome"/>
</dbReference>
<keyword evidence="1" id="KW-0472">Membrane</keyword>
<evidence type="ECO:0000256" key="1">
    <source>
        <dbReference type="SAM" id="Phobius"/>
    </source>
</evidence>
<sequence>MDIKVNWLAVVLATVAGMICAKTWYRKTAFGPVWRKLTGIGEAASQAAGKRPIVITLFANFITAIALAILIHAGSIVFGTKNAGVALLTGFVAWLAFSATTLATHNAFELKPAKLTWINNGYQLVLMLSMSLVIGLMG</sequence>
<dbReference type="EMBL" id="CP150096">
    <property type="protein sequence ID" value="WZN46771.1"/>
    <property type="molecule type" value="Genomic_DNA"/>
</dbReference>
<feature type="transmembrane region" description="Helical" evidence="1">
    <location>
        <begin position="84"/>
        <end position="105"/>
    </location>
</feature>
<evidence type="ECO:0000313" key="2">
    <source>
        <dbReference type="EMBL" id="WZN46771.1"/>
    </source>
</evidence>